<dbReference type="EMBL" id="QRUH01000002">
    <property type="protein sequence ID" value="RGR50461.1"/>
    <property type="molecule type" value="Genomic_DNA"/>
</dbReference>
<dbReference type="EMBL" id="QSKF01000028">
    <property type="protein sequence ID" value="RHE36015.1"/>
    <property type="molecule type" value="Genomic_DNA"/>
</dbReference>
<dbReference type="AlphaFoldDB" id="A0A412ETK7"/>
<organism evidence="1 4">
    <name type="scientific">Blautia obeum</name>
    <dbReference type="NCBI Taxonomy" id="40520"/>
    <lineage>
        <taxon>Bacteria</taxon>
        <taxon>Bacillati</taxon>
        <taxon>Bacillota</taxon>
        <taxon>Clostridia</taxon>
        <taxon>Lachnospirales</taxon>
        <taxon>Lachnospiraceae</taxon>
        <taxon>Blautia</taxon>
    </lineage>
</organism>
<accession>A0A412ETK7</accession>
<dbReference type="RefSeq" id="WP_118031092.1">
    <property type="nucleotide sequence ID" value="NZ_JAQDKV010000009.1"/>
</dbReference>
<dbReference type="Proteomes" id="UP000283745">
    <property type="component" value="Unassembled WGS sequence"/>
</dbReference>
<evidence type="ECO:0000313" key="4">
    <source>
        <dbReference type="Proteomes" id="UP000285839"/>
    </source>
</evidence>
<evidence type="ECO:0000313" key="2">
    <source>
        <dbReference type="EMBL" id="RHE36015.1"/>
    </source>
</evidence>
<dbReference type="Proteomes" id="UP000285839">
    <property type="component" value="Unassembled WGS sequence"/>
</dbReference>
<evidence type="ECO:0000313" key="1">
    <source>
        <dbReference type="EMBL" id="RGR50461.1"/>
    </source>
</evidence>
<comment type="caution">
    <text evidence="1">The sequence shown here is derived from an EMBL/GenBank/DDBJ whole genome shotgun (WGS) entry which is preliminary data.</text>
</comment>
<gene>
    <name evidence="2" type="ORF">DW740_17390</name>
    <name evidence="1" type="ORF">DWY46_03505</name>
</gene>
<protein>
    <submittedName>
        <fullName evidence="1">Uncharacterized protein</fullName>
    </submittedName>
</protein>
<name>A0A412ETK7_9FIRM</name>
<proteinExistence type="predicted"/>
<sequence>MHGHAYATYTNTIYKAIFGKNAKQLREEYGLSAKDNIQDYLSEEELQLIQSKEMLVSGLIGCGWEYDQIKDFLTKNNILSLAG</sequence>
<evidence type="ECO:0000313" key="3">
    <source>
        <dbReference type="Proteomes" id="UP000283745"/>
    </source>
</evidence>
<reference evidence="3 4" key="1">
    <citation type="submission" date="2018-08" db="EMBL/GenBank/DDBJ databases">
        <title>A genome reference for cultivated species of the human gut microbiota.</title>
        <authorList>
            <person name="Zou Y."/>
            <person name="Xue W."/>
            <person name="Luo G."/>
        </authorList>
    </citation>
    <scope>NUCLEOTIDE SEQUENCE [LARGE SCALE GENOMIC DNA]</scope>
    <source>
        <strain evidence="1 4">AF25-21</strain>
        <strain evidence="2 3">AM28-23</strain>
    </source>
</reference>